<accession>A0A7T5EIY1</accession>
<feature type="compositionally biased region" description="Basic and acidic residues" evidence="1">
    <location>
        <begin position="43"/>
        <end position="52"/>
    </location>
</feature>
<proteinExistence type="predicted"/>
<dbReference type="InterPro" id="IPR018719">
    <property type="entry name" value="DUF2243_membrane"/>
</dbReference>
<dbReference type="EMBL" id="CP073708">
    <property type="protein sequence ID" value="QUO40573.1"/>
    <property type="molecule type" value="Genomic_DNA"/>
</dbReference>
<evidence type="ECO:0000313" key="4">
    <source>
        <dbReference type="EMBL" id="QUO40573.1"/>
    </source>
</evidence>
<dbReference type="Proteomes" id="UP000677234">
    <property type="component" value="Chromosome"/>
</dbReference>
<keyword evidence="2" id="KW-1133">Transmembrane helix</keyword>
<evidence type="ECO:0000313" key="5">
    <source>
        <dbReference type="Proteomes" id="UP000595847"/>
    </source>
</evidence>
<keyword evidence="2" id="KW-0812">Transmembrane</keyword>
<protein>
    <submittedName>
        <fullName evidence="3">DUF2243 domain-containing protein</fullName>
    </submittedName>
</protein>
<keyword evidence="6" id="KW-1185">Reference proteome</keyword>
<dbReference type="AlphaFoldDB" id="A0A7T5EIY1"/>
<feature type="compositionally biased region" description="Basic and acidic residues" evidence="1">
    <location>
        <begin position="60"/>
        <end position="69"/>
    </location>
</feature>
<dbReference type="KEGG" id="bcop:JD108_16565"/>
<sequence length="225" mass="25008">MTAAPNSIIHFCPIGLTFIQLLPPSILSSPDYRQRRAIPDIGHHGIIRERSGQTETASQTKKEDSHDSESSQASFSAAGTWPGREIGLNKTVLGAFFFGIGMIGMLDGIVFHQILKWHSVHMHTDHFHQIMSDGYFHLLVTVIIFVAGILLWRGDAHEPSSRFWGSFLLGAGTFHLVEGIINHHLLQIHHVKPGPAQVGYDLAYDAFALLLIAAGWLLYRRKRSG</sequence>
<feature type="transmembrane region" description="Helical" evidence="2">
    <location>
        <begin position="92"/>
        <end position="115"/>
    </location>
</feature>
<name>A0A7T5EIY1_9BACL</name>
<keyword evidence="2" id="KW-0472">Membrane</keyword>
<feature type="region of interest" description="Disordered" evidence="1">
    <location>
        <begin position="43"/>
        <end position="77"/>
    </location>
</feature>
<dbReference type="EMBL" id="CP066308">
    <property type="protein sequence ID" value="QQE73491.1"/>
    <property type="molecule type" value="Genomic_DNA"/>
</dbReference>
<evidence type="ECO:0000313" key="3">
    <source>
        <dbReference type="EMBL" id="QQE73491.1"/>
    </source>
</evidence>
<reference evidence="3 5" key="1">
    <citation type="submission" date="2020-12" db="EMBL/GenBank/DDBJ databases">
        <title>strain FJAT-54423T represents a novel species of the genus Brevibacillus.</title>
        <authorList>
            <person name="Tang R."/>
        </authorList>
    </citation>
    <scope>NUCLEOTIDE SEQUENCE [LARGE SCALE GENOMIC DNA]</scope>
    <source>
        <strain evidence="3 5">FJAT-54423</strain>
    </source>
</reference>
<evidence type="ECO:0000256" key="2">
    <source>
        <dbReference type="SAM" id="Phobius"/>
    </source>
</evidence>
<dbReference type="Proteomes" id="UP000595847">
    <property type="component" value="Chromosome"/>
</dbReference>
<dbReference type="Pfam" id="PF10002">
    <property type="entry name" value="DUF2243"/>
    <property type="match status" value="1"/>
</dbReference>
<feature type="transmembrane region" description="Helical" evidence="2">
    <location>
        <begin position="202"/>
        <end position="219"/>
    </location>
</feature>
<evidence type="ECO:0000313" key="6">
    <source>
        <dbReference type="Proteomes" id="UP000677234"/>
    </source>
</evidence>
<evidence type="ECO:0000256" key="1">
    <source>
        <dbReference type="SAM" id="MobiDB-lite"/>
    </source>
</evidence>
<feature type="transmembrane region" description="Helical" evidence="2">
    <location>
        <begin position="135"/>
        <end position="152"/>
    </location>
</feature>
<reference evidence="4" key="2">
    <citation type="submission" date="2021-04" db="EMBL/GenBank/DDBJ databases">
        <title>Brevibacillus composti FJAT-54423, complete genome.</title>
        <authorList>
            <person name="Tang R."/>
        </authorList>
    </citation>
    <scope>NUCLEOTIDE SEQUENCE</scope>
    <source>
        <strain evidence="4">FJAT-54424</strain>
    </source>
</reference>
<gene>
    <name evidence="3" type="ORF">JD108_16565</name>
    <name evidence="4" type="ORF">KDJ56_16510</name>
</gene>
<organism evidence="3 5">
    <name type="scientific">Brevibacillus composti</name>
    <dbReference type="NCBI Taxonomy" id="2796470"/>
    <lineage>
        <taxon>Bacteria</taxon>
        <taxon>Bacillati</taxon>
        <taxon>Bacillota</taxon>
        <taxon>Bacilli</taxon>
        <taxon>Bacillales</taxon>
        <taxon>Paenibacillaceae</taxon>
        <taxon>Brevibacillus</taxon>
    </lineage>
</organism>
<feature type="transmembrane region" description="Helical" evidence="2">
    <location>
        <begin position="164"/>
        <end position="182"/>
    </location>
</feature>